<dbReference type="Pfam" id="PF13581">
    <property type="entry name" value="HATPase_c_2"/>
    <property type="match status" value="1"/>
</dbReference>
<keyword evidence="1" id="KW-0808">Transferase</keyword>
<dbReference type="PANTHER" id="PTHR35526:SF3">
    <property type="entry name" value="ANTI-SIGMA-F FACTOR RSBW"/>
    <property type="match status" value="1"/>
</dbReference>
<proteinExistence type="predicted"/>
<evidence type="ECO:0000313" key="4">
    <source>
        <dbReference type="EMBL" id="TYB40789.1"/>
    </source>
</evidence>
<gene>
    <name evidence="4" type="ORF">FXF69_37840</name>
</gene>
<dbReference type="AlphaFoldDB" id="A0A5D0N8X0"/>
<dbReference type="PANTHER" id="PTHR35526">
    <property type="entry name" value="ANTI-SIGMA-F FACTOR RSBW-RELATED"/>
    <property type="match status" value="1"/>
</dbReference>
<keyword evidence="4" id="KW-0547">Nucleotide-binding</keyword>
<keyword evidence="1" id="KW-0418">Kinase</keyword>
<reference evidence="4 5" key="1">
    <citation type="submission" date="2019-08" db="EMBL/GenBank/DDBJ databases">
        <title>Actinomadura sp. nov. CYP1-5 isolated from mountain soil.</title>
        <authorList>
            <person name="Songsumanus A."/>
            <person name="Kuncharoen N."/>
            <person name="Kudo T."/>
            <person name="Yuki M."/>
            <person name="Igarashi Y."/>
            <person name="Tanasupawat S."/>
        </authorList>
    </citation>
    <scope>NUCLEOTIDE SEQUENCE [LARGE SCALE GENOMIC DNA]</scope>
    <source>
        <strain evidence="4 5">JCM 14158</strain>
    </source>
</reference>
<dbReference type="SUPFAM" id="SSF55874">
    <property type="entry name" value="ATPase domain of HSP90 chaperone/DNA topoisomerase II/histidine kinase"/>
    <property type="match status" value="1"/>
</dbReference>
<dbReference type="InterPro" id="IPR003594">
    <property type="entry name" value="HATPase_dom"/>
</dbReference>
<feature type="domain" description="Histidine kinase/HSP90-like ATPase" evidence="3">
    <location>
        <begin position="40"/>
        <end position="148"/>
    </location>
</feature>
<evidence type="ECO:0000256" key="1">
    <source>
        <dbReference type="ARBA" id="ARBA00022527"/>
    </source>
</evidence>
<dbReference type="EMBL" id="VSFG01000012">
    <property type="protein sequence ID" value="TYB40789.1"/>
    <property type="molecule type" value="Genomic_DNA"/>
</dbReference>
<keyword evidence="5" id="KW-1185">Reference proteome</keyword>
<dbReference type="GO" id="GO:0005524">
    <property type="term" value="F:ATP binding"/>
    <property type="evidence" value="ECO:0007669"/>
    <property type="project" value="UniProtKB-KW"/>
</dbReference>
<comment type="caution">
    <text evidence="4">The sequence shown here is derived from an EMBL/GenBank/DDBJ whole genome shotgun (WGS) entry which is preliminary data.</text>
</comment>
<name>A0A5D0N8X0_9ACTN</name>
<dbReference type="GO" id="GO:0004674">
    <property type="term" value="F:protein serine/threonine kinase activity"/>
    <property type="evidence" value="ECO:0007669"/>
    <property type="project" value="UniProtKB-KW"/>
</dbReference>
<dbReference type="InterPro" id="IPR036890">
    <property type="entry name" value="HATPase_C_sf"/>
</dbReference>
<dbReference type="Proteomes" id="UP000323380">
    <property type="component" value="Unassembled WGS sequence"/>
</dbReference>
<evidence type="ECO:0000256" key="2">
    <source>
        <dbReference type="SAM" id="MobiDB-lite"/>
    </source>
</evidence>
<evidence type="ECO:0000313" key="5">
    <source>
        <dbReference type="Proteomes" id="UP000323380"/>
    </source>
</evidence>
<keyword evidence="4" id="KW-0067">ATP-binding</keyword>
<feature type="region of interest" description="Disordered" evidence="2">
    <location>
        <begin position="1"/>
        <end position="22"/>
    </location>
</feature>
<keyword evidence="1" id="KW-0723">Serine/threonine-protein kinase</keyword>
<dbReference type="InterPro" id="IPR050267">
    <property type="entry name" value="Anti-sigma-factor_SerPK"/>
</dbReference>
<evidence type="ECO:0000259" key="3">
    <source>
        <dbReference type="Pfam" id="PF13581"/>
    </source>
</evidence>
<organism evidence="4 5">
    <name type="scientific">Actinomadura chibensis</name>
    <dbReference type="NCBI Taxonomy" id="392828"/>
    <lineage>
        <taxon>Bacteria</taxon>
        <taxon>Bacillati</taxon>
        <taxon>Actinomycetota</taxon>
        <taxon>Actinomycetes</taxon>
        <taxon>Streptosporangiales</taxon>
        <taxon>Thermomonosporaceae</taxon>
        <taxon>Actinomadura</taxon>
    </lineage>
</organism>
<dbReference type="Gene3D" id="3.30.565.10">
    <property type="entry name" value="Histidine kinase-like ATPase, C-terminal domain"/>
    <property type="match status" value="1"/>
</dbReference>
<protein>
    <submittedName>
        <fullName evidence="4">ATP-binding protein</fullName>
    </submittedName>
</protein>
<accession>A0A5D0N8X0</accession>
<sequence>MVVADSSRPEQEVTSGQTDRPDTCGAQYAGFRLEVHDLPDERAVRYARARVREVLRNSDAGDGDIHDAELAVCELATNAVAHGAGPYEIRFAMIGERPIWCEIVDGDDDLAGVPEIIDKLHQTDVSECAANEVPQDNGHGLAIVHHLSGGRCRAYRTVLSSTGRPGKAVAFALPGSRPP</sequence>